<sequence length="123" mass="13443">MKKALVIVMLVLLPLQAFAAMERGLAHLLGGGYGATVFAKHLVEHEEYIAHHHDAHGTPHDDGSPKSLQHLADFEHQSASPMLLPMEVQLAQVTIARIAPDTRCASYSDHIPLLPLRPPRHAA</sequence>
<name>A0ABT2A267_9BURK</name>
<comment type="caution">
    <text evidence="2">The sequence shown here is derived from an EMBL/GenBank/DDBJ whole genome shotgun (WGS) entry which is preliminary data.</text>
</comment>
<evidence type="ECO:0008006" key="4">
    <source>
        <dbReference type="Google" id="ProtNLM"/>
    </source>
</evidence>
<gene>
    <name evidence="2" type="ORF">NX782_03465</name>
</gene>
<feature type="chain" id="PRO_5046428445" description="Cobalt transporter" evidence="1">
    <location>
        <begin position="20"/>
        <end position="123"/>
    </location>
</feature>
<feature type="signal peptide" evidence="1">
    <location>
        <begin position="1"/>
        <end position="19"/>
    </location>
</feature>
<protein>
    <recommendedName>
        <fullName evidence="4">Cobalt transporter</fullName>
    </recommendedName>
</protein>
<proteinExistence type="predicted"/>
<evidence type="ECO:0000256" key="1">
    <source>
        <dbReference type="SAM" id="SignalP"/>
    </source>
</evidence>
<organism evidence="2 3">
    <name type="scientific">Massilia norwichensis</name>
    <dbReference type="NCBI Taxonomy" id="1442366"/>
    <lineage>
        <taxon>Bacteria</taxon>
        <taxon>Pseudomonadati</taxon>
        <taxon>Pseudomonadota</taxon>
        <taxon>Betaproteobacteria</taxon>
        <taxon>Burkholderiales</taxon>
        <taxon>Oxalobacteraceae</taxon>
        <taxon>Telluria group</taxon>
        <taxon>Massilia</taxon>
    </lineage>
</organism>
<accession>A0ABT2A267</accession>
<reference evidence="2 3" key="1">
    <citation type="submission" date="2022-08" db="EMBL/GenBank/DDBJ databases">
        <title>Reclassification of Massilia species as members of the genera Telluria, Duganella, Pseudoduganella, Mokoshia gen. nov. and Zemynaea gen. nov. using orthogonal and non-orthogonal genome-based approaches.</title>
        <authorList>
            <person name="Bowman J.P."/>
        </authorList>
    </citation>
    <scope>NUCLEOTIDE SEQUENCE [LARGE SCALE GENOMIC DNA]</scope>
    <source>
        <strain evidence="2 3">LMG 28164</strain>
    </source>
</reference>
<dbReference type="RefSeq" id="WP_258844075.1">
    <property type="nucleotide sequence ID" value="NZ_JANUGX010000003.1"/>
</dbReference>
<dbReference type="Proteomes" id="UP001205560">
    <property type="component" value="Unassembled WGS sequence"/>
</dbReference>
<evidence type="ECO:0000313" key="3">
    <source>
        <dbReference type="Proteomes" id="UP001205560"/>
    </source>
</evidence>
<keyword evidence="1" id="KW-0732">Signal</keyword>
<dbReference type="EMBL" id="JANUGX010000003">
    <property type="protein sequence ID" value="MCS0588259.1"/>
    <property type="molecule type" value="Genomic_DNA"/>
</dbReference>
<evidence type="ECO:0000313" key="2">
    <source>
        <dbReference type="EMBL" id="MCS0588259.1"/>
    </source>
</evidence>
<keyword evidence="3" id="KW-1185">Reference proteome</keyword>